<dbReference type="SUPFAM" id="SSF52518">
    <property type="entry name" value="Thiamin diphosphate-binding fold (THDP-binding)"/>
    <property type="match status" value="1"/>
</dbReference>
<accession>A0A1F4RPM6</accession>
<proteinExistence type="inferred from homology"/>
<dbReference type="SMART" id="SM00861">
    <property type="entry name" value="Transket_pyr"/>
    <property type="match status" value="1"/>
</dbReference>
<dbReference type="STRING" id="1802568.A3F86_03315"/>
<protein>
    <submittedName>
        <fullName evidence="5">Transketolase</fullName>
    </submittedName>
</protein>
<dbReference type="Pfam" id="PF02780">
    <property type="entry name" value="Transketolase_C"/>
    <property type="match status" value="1"/>
</dbReference>
<comment type="cofactor">
    <cofactor evidence="1">
        <name>thiamine diphosphate</name>
        <dbReference type="ChEBI" id="CHEBI:58937"/>
    </cofactor>
</comment>
<dbReference type="Gene3D" id="3.40.50.920">
    <property type="match status" value="1"/>
</dbReference>
<evidence type="ECO:0000256" key="2">
    <source>
        <dbReference type="ARBA" id="ARBA00007131"/>
    </source>
</evidence>
<dbReference type="Gene3D" id="3.40.50.970">
    <property type="match status" value="1"/>
</dbReference>
<dbReference type="Proteomes" id="UP000179095">
    <property type="component" value="Unassembled WGS sequence"/>
</dbReference>
<evidence type="ECO:0000313" key="6">
    <source>
        <dbReference type="Proteomes" id="UP000179095"/>
    </source>
</evidence>
<dbReference type="InterPro" id="IPR029061">
    <property type="entry name" value="THDP-binding"/>
</dbReference>
<keyword evidence="3" id="KW-0786">Thiamine pyrophosphate</keyword>
<dbReference type="AlphaFoldDB" id="A0A1F4RPM6"/>
<comment type="caution">
    <text evidence="5">The sequence shown here is derived from an EMBL/GenBank/DDBJ whole genome shotgun (WGS) entry which is preliminary data.</text>
</comment>
<dbReference type="EMBL" id="METQ01000004">
    <property type="protein sequence ID" value="OGC10076.1"/>
    <property type="molecule type" value="Genomic_DNA"/>
</dbReference>
<dbReference type="CDD" id="cd07033">
    <property type="entry name" value="TPP_PYR_DXS_TK_like"/>
    <property type="match status" value="1"/>
</dbReference>
<reference evidence="5 6" key="1">
    <citation type="journal article" date="2016" name="Nat. Commun.">
        <title>Thousands of microbial genomes shed light on interconnected biogeochemical processes in an aquifer system.</title>
        <authorList>
            <person name="Anantharaman K."/>
            <person name="Brown C.T."/>
            <person name="Hug L.A."/>
            <person name="Sharon I."/>
            <person name="Castelle C.J."/>
            <person name="Probst A.J."/>
            <person name="Thomas B.C."/>
            <person name="Singh A."/>
            <person name="Wilkins M.J."/>
            <person name="Karaoz U."/>
            <person name="Brodie E.L."/>
            <person name="Williams K.H."/>
            <person name="Hubbard S.S."/>
            <person name="Banfield J.F."/>
        </authorList>
    </citation>
    <scope>NUCLEOTIDE SEQUENCE [LARGE SCALE GENOMIC DNA]</scope>
</reference>
<sequence length="305" mass="33423">MRDQYIRTLYELAKNDPRIYALISDNGAIVYDKYKETFPDRLINIGIAEATMISVAAGMASCGKIPFTYTISSFLTMRAYEQIRNDVCLQKMNVKLVGIGCGFVYTYLGPTHHALEDIAIMRALPGMIVLSPCDSKEVDKATRAAARVNGPVYLRLATGQTPDIYDKECDFELGKAVELRSGNDLTLISTGVMVFESLKAADLLEKKGLKTRVINIHTIKPIDQAAILKAARETKGIITIEDHSINGGLGGTVCEVIAQSKQKSAPVSCLGIKDVFEHEYGTLDELKQTFSLDAESLANAAYKLL</sequence>
<dbReference type="InterPro" id="IPR005475">
    <property type="entry name" value="Transketolase-like_Pyr-bd"/>
</dbReference>
<gene>
    <name evidence="5" type="ORF">A3F86_03315</name>
</gene>
<dbReference type="PANTHER" id="PTHR43825:SF5">
    <property type="entry name" value="HYPOTHETICAL TRANSKETOLASE FAMILY PROTEIN"/>
    <property type="match status" value="1"/>
</dbReference>
<evidence type="ECO:0000313" key="5">
    <source>
        <dbReference type="EMBL" id="OGC10076.1"/>
    </source>
</evidence>
<dbReference type="SUPFAM" id="SSF52922">
    <property type="entry name" value="TK C-terminal domain-like"/>
    <property type="match status" value="1"/>
</dbReference>
<organism evidence="5 6">
    <name type="scientific">candidate division WOR-1 bacterium RIFCSPLOWO2_12_FULL_45_9</name>
    <dbReference type="NCBI Taxonomy" id="1802568"/>
    <lineage>
        <taxon>Bacteria</taxon>
        <taxon>Bacillati</taxon>
        <taxon>Saganbacteria</taxon>
    </lineage>
</organism>
<evidence type="ECO:0000256" key="1">
    <source>
        <dbReference type="ARBA" id="ARBA00001964"/>
    </source>
</evidence>
<dbReference type="Pfam" id="PF02779">
    <property type="entry name" value="Transket_pyr"/>
    <property type="match status" value="1"/>
</dbReference>
<evidence type="ECO:0000256" key="3">
    <source>
        <dbReference type="ARBA" id="ARBA00023052"/>
    </source>
</evidence>
<comment type="similarity">
    <text evidence="2">Belongs to the transketolase family.</text>
</comment>
<dbReference type="InterPro" id="IPR051157">
    <property type="entry name" value="PDH/Transketolase"/>
</dbReference>
<feature type="domain" description="Transketolase-like pyrimidine-binding" evidence="4">
    <location>
        <begin position="1"/>
        <end position="163"/>
    </location>
</feature>
<name>A0A1F4RPM6_UNCSA</name>
<dbReference type="InterPro" id="IPR009014">
    <property type="entry name" value="Transketo_C/PFOR_II"/>
</dbReference>
<dbReference type="PANTHER" id="PTHR43825">
    <property type="entry name" value="PYRUVATE DEHYDROGENASE E1 COMPONENT"/>
    <property type="match status" value="1"/>
</dbReference>
<dbReference type="FunFam" id="3.40.50.970:FF:000129">
    <property type="entry name" value="Transketolase"/>
    <property type="match status" value="1"/>
</dbReference>
<dbReference type="InterPro" id="IPR033248">
    <property type="entry name" value="Transketolase_C"/>
</dbReference>
<evidence type="ECO:0000259" key="4">
    <source>
        <dbReference type="SMART" id="SM00861"/>
    </source>
</evidence>